<feature type="transmembrane region" description="Helical" evidence="1">
    <location>
        <begin position="20"/>
        <end position="42"/>
    </location>
</feature>
<reference evidence="3" key="1">
    <citation type="journal article" date="2016" name="Proc. Natl. Acad. Sci. U.S.A.">
        <title>Chromosome-level assembly of Arabidopsis thaliana Ler reveals the extent of translocation and inversion polymorphisms.</title>
        <authorList>
            <person name="Zapata L."/>
            <person name="Ding J."/>
            <person name="Willing E.M."/>
            <person name="Hartwig B."/>
            <person name="Bezdan D."/>
            <person name="Jiao W.B."/>
            <person name="Patel V."/>
            <person name="Velikkakam James G."/>
            <person name="Koornneef M."/>
            <person name="Ossowski S."/>
            <person name="Schneeberger K."/>
        </authorList>
    </citation>
    <scope>NUCLEOTIDE SEQUENCE [LARGE SCALE GENOMIC DNA]</scope>
    <source>
        <strain evidence="3">cv. Landsberg erecta</strain>
    </source>
</reference>
<keyword evidence="1" id="KW-1133">Transmembrane helix</keyword>
<dbReference type="Proteomes" id="UP000078284">
    <property type="component" value="Chromosome 4"/>
</dbReference>
<sequence>MEMSLLVEVVDDRRMVLESFNSIGSEVSLLSFFSFDFFLFWYDLNHIFFQWFKI</sequence>
<keyword evidence="1" id="KW-0472">Membrane</keyword>
<keyword evidence="1" id="KW-0812">Transmembrane</keyword>
<evidence type="ECO:0000313" key="2">
    <source>
        <dbReference type="EMBL" id="OAO97561.1"/>
    </source>
</evidence>
<evidence type="ECO:0008006" key="4">
    <source>
        <dbReference type="Google" id="ProtNLM"/>
    </source>
</evidence>
<accession>A0A178UY17</accession>
<evidence type="ECO:0000256" key="1">
    <source>
        <dbReference type="SAM" id="Phobius"/>
    </source>
</evidence>
<dbReference type="AlphaFoldDB" id="A0A178UY17"/>
<comment type="caution">
    <text evidence="2">The sequence shown here is derived from an EMBL/GenBank/DDBJ whole genome shotgun (WGS) entry which is preliminary data.</text>
</comment>
<organism evidence="2 3">
    <name type="scientific">Arabidopsis thaliana</name>
    <name type="common">Mouse-ear cress</name>
    <dbReference type="NCBI Taxonomy" id="3702"/>
    <lineage>
        <taxon>Eukaryota</taxon>
        <taxon>Viridiplantae</taxon>
        <taxon>Streptophyta</taxon>
        <taxon>Embryophyta</taxon>
        <taxon>Tracheophyta</taxon>
        <taxon>Spermatophyta</taxon>
        <taxon>Magnoliopsida</taxon>
        <taxon>eudicotyledons</taxon>
        <taxon>Gunneridae</taxon>
        <taxon>Pentapetalae</taxon>
        <taxon>rosids</taxon>
        <taxon>malvids</taxon>
        <taxon>Brassicales</taxon>
        <taxon>Brassicaceae</taxon>
        <taxon>Camelineae</taxon>
        <taxon>Arabidopsis</taxon>
    </lineage>
</organism>
<protein>
    <recommendedName>
        <fullName evidence="4">Transmembrane protein</fullName>
    </recommendedName>
</protein>
<gene>
    <name evidence="2" type="ordered locus">AXX17_At4g16770</name>
</gene>
<evidence type="ECO:0000313" key="3">
    <source>
        <dbReference type="Proteomes" id="UP000078284"/>
    </source>
</evidence>
<dbReference type="EMBL" id="LUHQ01000004">
    <property type="protein sequence ID" value="OAO97561.1"/>
    <property type="molecule type" value="Genomic_DNA"/>
</dbReference>
<name>A0A178UY17_ARATH</name>
<proteinExistence type="predicted"/>